<organism evidence="1 2">
    <name type="scientific">Cinnamomum micranthum f. kanehirae</name>
    <dbReference type="NCBI Taxonomy" id="337451"/>
    <lineage>
        <taxon>Eukaryota</taxon>
        <taxon>Viridiplantae</taxon>
        <taxon>Streptophyta</taxon>
        <taxon>Embryophyta</taxon>
        <taxon>Tracheophyta</taxon>
        <taxon>Spermatophyta</taxon>
        <taxon>Magnoliopsida</taxon>
        <taxon>Magnoliidae</taxon>
        <taxon>Laurales</taxon>
        <taxon>Lauraceae</taxon>
        <taxon>Cinnamomum</taxon>
    </lineage>
</organism>
<protein>
    <submittedName>
        <fullName evidence="1">Uncharacterized protein</fullName>
    </submittedName>
</protein>
<sequence length="66" mass="7096">MESESGSSELGASQLACGEEPPFRLCGVFEESGRKAPKPVAENRESQSLHDPSCIQIACLADRFLV</sequence>
<keyword evidence="2" id="KW-1185">Reference proteome</keyword>
<dbReference type="AlphaFoldDB" id="A0A3S3Q9T9"/>
<dbReference type="Proteomes" id="UP000283530">
    <property type="component" value="Unassembled WGS sequence"/>
</dbReference>
<dbReference type="EMBL" id="QPKB01000004">
    <property type="protein sequence ID" value="RWR82034.1"/>
    <property type="molecule type" value="Genomic_DNA"/>
</dbReference>
<evidence type="ECO:0000313" key="1">
    <source>
        <dbReference type="EMBL" id="RWR82034.1"/>
    </source>
</evidence>
<evidence type="ECO:0000313" key="2">
    <source>
        <dbReference type="Proteomes" id="UP000283530"/>
    </source>
</evidence>
<comment type="caution">
    <text evidence="1">The sequence shown here is derived from an EMBL/GenBank/DDBJ whole genome shotgun (WGS) entry which is preliminary data.</text>
</comment>
<proteinExistence type="predicted"/>
<reference evidence="1 2" key="1">
    <citation type="journal article" date="2019" name="Nat. Plants">
        <title>Stout camphor tree genome fills gaps in understanding of flowering plant genome evolution.</title>
        <authorList>
            <person name="Chaw S.M."/>
            <person name="Liu Y.C."/>
            <person name="Wu Y.W."/>
            <person name="Wang H.Y."/>
            <person name="Lin C.I."/>
            <person name="Wu C.S."/>
            <person name="Ke H.M."/>
            <person name="Chang L.Y."/>
            <person name="Hsu C.Y."/>
            <person name="Yang H.T."/>
            <person name="Sudianto E."/>
            <person name="Hsu M.H."/>
            <person name="Wu K.P."/>
            <person name="Wang L.N."/>
            <person name="Leebens-Mack J.H."/>
            <person name="Tsai I.J."/>
        </authorList>
    </citation>
    <scope>NUCLEOTIDE SEQUENCE [LARGE SCALE GENOMIC DNA]</scope>
    <source>
        <strain evidence="2">cv. Chaw 1501</strain>
        <tissue evidence="1">Young leaves</tissue>
    </source>
</reference>
<dbReference type="OrthoDB" id="10440670at2759"/>
<gene>
    <name evidence="1" type="ORF">CKAN_01074200</name>
</gene>
<name>A0A3S3Q9T9_9MAGN</name>
<accession>A0A3S3Q9T9</accession>